<evidence type="ECO:0000313" key="3">
    <source>
        <dbReference type="Proteomes" id="UP000256388"/>
    </source>
</evidence>
<gene>
    <name evidence="2" type="ORF">DFR64_3099</name>
</gene>
<feature type="transmembrane region" description="Helical" evidence="1">
    <location>
        <begin position="54"/>
        <end position="72"/>
    </location>
</feature>
<accession>A0A3E0A2Z7</accession>
<comment type="caution">
    <text evidence="2">The sequence shown here is derived from an EMBL/GenBank/DDBJ whole genome shotgun (WGS) entry which is preliminary data.</text>
</comment>
<dbReference type="RefSeq" id="WP_116226340.1">
    <property type="nucleotide sequence ID" value="NZ_AP018437.1"/>
</dbReference>
<keyword evidence="3" id="KW-1185">Reference proteome</keyword>
<organism evidence="2 3">
    <name type="scientific">Pelolinea submarina</name>
    <dbReference type="NCBI Taxonomy" id="913107"/>
    <lineage>
        <taxon>Bacteria</taxon>
        <taxon>Bacillati</taxon>
        <taxon>Chloroflexota</taxon>
        <taxon>Anaerolineae</taxon>
        <taxon>Anaerolineales</taxon>
        <taxon>Anaerolineaceae</taxon>
        <taxon>Pelolinea</taxon>
    </lineage>
</organism>
<reference evidence="2 3" key="1">
    <citation type="submission" date="2018-08" db="EMBL/GenBank/DDBJ databases">
        <title>Genomic Encyclopedia of Type Strains, Phase IV (KMG-IV): sequencing the most valuable type-strain genomes for metagenomic binning, comparative biology and taxonomic classification.</title>
        <authorList>
            <person name="Goeker M."/>
        </authorList>
    </citation>
    <scope>NUCLEOTIDE SEQUENCE [LARGE SCALE GENOMIC DNA]</scope>
    <source>
        <strain evidence="2 3">DSM 23923</strain>
    </source>
</reference>
<evidence type="ECO:0008006" key="4">
    <source>
        <dbReference type="Google" id="ProtNLM"/>
    </source>
</evidence>
<keyword evidence="1" id="KW-1133">Transmembrane helix</keyword>
<sequence length="622" mass="69058">MKSKQNSNREISRIEKLLRSIDPLPGKEFHQRMESAPWNITSSPEIGTVNFKRYYKLAGVLVALIILIGLAFTPVGKVLAEEIIHFFNQVTGNTLPLELDQIVELQPTSTPQPTYYPALLPADQVQPSKVEEEPTPEATSQFDSGELPVLDSMTARYLVDFSLLEPSVLPAGYRLQNIRFDAAQKAMLFTYGLDDLGTGAYFILAQGQNLTPLQIPDDAHVETIPADGKMIEWINDSQSFADGASVVLRWEQDGVALMMDIYPGEAQGDTAPQRDDWLAVINGLTACPTSGPEKDYACEVSRAAAAAGFTPWQFPQAPEEYSFKNVYYGAGLTAIWYASPVGELGLLQSTQDFKAKDSSDWFSVPETAIQEVTVAGQTAEYVKGDFVAQPGEDHAIWNPDSDHIRLRWKQADWWFEVVKWGIPRMEPQELADLVSDLTADPAQVKVDSQSSVTANTMAVPEAYLTFADAEKAYEKKFLKPSVIPEDLPFSHARLNGNDDGIMLFYGYFDEDKMRIKSDLLIITQGTVSTSFEETYRVFPPEAITDTLVDGHPAKLITGTVGTSYDENGQLLEGPTWKTDDPYMLTLYWEVDNRYFVVQFSTGPESGARLDASSLIKIAESLQ</sequence>
<protein>
    <recommendedName>
        <fullName evidence="4">DUF4367 domain-containing protein</fullName>
    </recommendedName>
</protein>
<dbReference type="EMBL" id="QUMS01000006">
    <property type="protein sequence ID" value="REG04747.1"/>
    <property type="molecule type" value="Genomic_DNA"/>
</dbReference>
<proteinExistence type="predicted"/>
<keyword evidence="1" id="KW-0472">Membrane</keyword>
<name>A0A3E0A2Z7_9CHLR</name>
<dbReference type="Proteomes" id="UP000256388">
    <property type="component" value="Unassembled WGS sequence"/>
</dbReference>
<evidence type="ECO:0000313" key="2">
    <source>
        <dbReference type="EMBL" id="REG04747.1"/>
    </source>
</evidence>
<evidence type="ECO:0000256" key="1">
    <source>
        <dbReference type="SAM" id="Phobius"/>
    </source>
</evidence>
<dbReference type="AlphaFoldDB" id="A0A3E0A2Z7"/>
<keyword evidence="1" id="KW-0812">Transmembrane</keyword>